<dbReference type="EMBL" id="MN740350">
    <property type="protein sequence ID" value="QHU01886.1"/>
    <property type="molecule type" value="Genomic_DNA"/>
</dbReference>
<proteinExistence type="predicted"/>
<reference evidence="1" key="1">
    <citation type="journal article" date="2020" name="Nature">
        <title>Giant virus diversity and host interactions through global metagenomics.</title>
        <authorList>
            <person name="Schulz F."/>
            <person name="Roux S."/>
            <person name="Paez-Espino D."/>
            <person name="Jungbluth S."/>
            <person name="Walsh D.A."/>
            <person name="Denef V.J."/>
            <person name="McMahon K.D."/>
            <person name="Konstantinidis K.T."/>
            <person name="Eloe-Fadrosh E.A."/>
            <person name="Kyrpides N.C."/>
            <person name="Woyke T."/>
        </authorList>
    </citation>
    <scope>NUCLEOTIDE SEQUENCE</scope>
    <source>
        <strain evidence="1">GVMAG-M-3300025880-56</strain>
    </source>
</reference>
<dbReference type="AlphaFoldDB" id="A0A6C0JB34"/>
<protein>
    <submittedName>
        <fullName evidence="1">Uncharacterized protein</fullName>
    </submittedName>
</protein>
<evidence type="ECO:0000313" key="1">
    <source>
        <dbReference type="EMBL" id="QHU01886.1"/>
    </source>
</evidence>
<name>A0A6C0JB34_9ZZZZ</name>
<sequence length="65" mass="7336">MCLEVVIHIIFNEEILTTFSSTNYTNGEIDLGDLPSNCKLVLCYNWSCSYCVDSDDDEYGNRSDG</sequence>
<accession>A0A6C0JB34</accession>
<organism evidence="1">
    <name type="scientific">viral metagenome</name>
    <dbReference type="NCBI Taxonomy" id="1070528"/>
    <lineage>
        <taxon>unclassified sequences</taxon>
        <taxon>metagenomes</taxon>
        <taxon>organismal metagenomes</taxon>
    </lineage>
</organism>